<evidence type="ECO:0000313" key="2">
    <source>
        <dbReference type="EMBL" id="CAB4166174.1"/>
    </source>
</evidence>
<evidence type="ECO:0000256" key="1">
    <source>
        <dbReference type="SAM" id="MobiDB-lite"/>
    </source>
</evidence>
<dbReference type="EMBL" id="LR796971">
    <property type="protein sequence ID" value="CAB4178910.1"/>
    <property type="molecule type" value="Genomic_DNA"/>
</dbReference>
<sequence>MRAWRAANKKLVAQQNLRYRQKHKAEINSKRRAKAYQESRSVVAITSTNLGGNHDTKSNDPEASEN</sequence>
<feature type="region of interest" description="Disordered" evidence="1">
    <location>
        <begin position="44"/>
        <end position="66"/>
    </location>
</feature>
<organism evidence="2">
    <name type="scientific">uncultured Caudovirales phage</name>
    <dbReference type="NCBI Taxonomy" id="2100421"/>
    <lineage>
        <taxon>Viruses</taxon>
        <taxon>Duplodnaviria</taxon>
        <taxon>Heunggongvirae</taxon>
        <taxon>Uroviricota</taxon>
        <taxon>Caudoviricetes</taxon>
        <taxon>Peduoviridae</taxon>
        <taxon>Maltschvirus</taxon>
        <taxon>Maltschvirus maltsch</taxon>
    </lineage>
</organism>
<evidence type="ECO:0000313" key="5">
    <source>
        <dbReference type="EMBL" id="CAB4219874.1"/>
    </source>
</evidence>
<reference evidence="2" key="1">
    <citation type="submission" date="2020-04" db="EMBL/GenBank/DDBJ databases">
        <authorList>
            <person name="Chiriac C."/>
            <person name="Salcher M."/>
            <person name="Ghai R."/>
            <person name="Kavagutti S V."/>
        </authorList>
    </citation>
    <scope>NUCLEOTIDE SEQUENCE</scope>
</reference>
<dbReference type="EMBL" id="LR797488">
    <property type="protein sequence ID" value="CAB4219874.1"/>
    <property type="molecule type" value="Genomic_DNA"/>
</dbReference>
<gene>
    <name evidence="4" type="ORF">UFOVP1025_14</name>
    <name evidence="5" type="ORF">UFOVP1628_17</name>
    <name evidence="2" type="ORF">UFOVP852_20</name>
    <name evidence="3" type="ORF">UFOVP948_43</name>
</gene>
<protein>
    <submittedName>
        <fullName evidence="2">Uncharacterized protein</fullName>
    </submittedName>
</protein>
<proteinExistence type="predicted"/>
<dbReference type="EMBL" id="LR796896">
    <property type="protein sequence ID" value="CAB4173278.1"/>
    <property type="molecule type" value="Genomic_DNA"/>
</dbReference>
<evidence type="ECO:0000313" key="4">
    <source>
        <dbReference type="EMBL" id="CAB4178910.1"/>
    </source>
</evidence>
<dbReference type="EMBL" id="LR796780">
    <property type="protein sequence ID" value="CAB4166174.1"/>
    <property type="molecule type" value="Genomic_DNA"/>
</dbReference>
<name>A0A6J5PEX0_9CAUD</name>
<accession>A0A6J5PEX0</accession>
<evidence type="ECO:0000313" key="3">
    <source>
        <dbReference type="EMBL" id="CAB4173278.1"/>
    </source>
</evidence>